<sequence length="113" mass="11967">MKYLLLICGDESAAVHASDGCEGWSEEMTSRGVVEGGAGLAPPSDATTVRVRDHQVLLTDGPFAETKEQVGGFCLIDCEDLDEAIEIASKHPAARYGTIEIRPLLTGPPPDLS</sequence>
<dbReference type="RefSeq" id="WP_132192275.1">
    <property type="nucleotide sequence ID" value="NZ_SLWM01000014.1"/>
</dbReference>
<dbReference type="InterPro" id="IPR011008">
    <property type="entry name" value="Dimeric_a/b-barrel"/>
</dbReference>
<evidence type="ECO:0000259" key="2">
    <source>
        <dbReference type="Pfam" id="PF03795"/>
    </source>
</evidence>
<evidence type="ECO:0000313" key="4">
    <source>
        <dbReference type="Proteomes" id="UP000295818"/>
    </source>
</evidence>
<proteinExistence type="inferred from homology"/>
<evidence type="ECO:0000313" key="3">
    <source>
        <dbReference type="EMBL" id="TCO17422.1"/>
    </source>
</evidence>
<protein>
    <recommendedName>
        <fullName evidence="2">YCII-related domain-containing protein</fullName>
    </recommendedName>
</protein>
<organism evidence="3 4">
    <name type="scientific">Kribbella orskensis</name>
    <dbReference type="NCBI Taxonomy" id="2512216"/>
    <lineage>
        <taxon>Bacteria</taxon>
        <taxon>Bacillati</taxon>
        <taxon>Actinomycetota</taxon>
        <taxon>Actinomycetes</taxon>
        <taxon>Propionibacteriales</taxon>
        <taxon>Kribbellaceae</taxon>
        <taxon>Kribbella</taxon>
    </lineage>
</organism>
<reference evidence="3 4" key="1">
    <citation type="journal article" date="2015" name="Stand. Genomic Sci.">
        <title>Genomic Encyclopedia of Bacterial and Archaeal Type Strains, Phase III: the genomes of soil and plant-associated and newly described type strains.</title>
        <authorList>
            <person name="Whitman W.B."/>
            <person name="Woyke T."/>
            <person name="Klenk H.P."/>
            <person name="Zhou Y."/>
            <person name="Lilburn T.G."/>
            <person name="Beck B.J."/>
            <person name="De Vos P."/>
            <person name="Vandamme P."/>
            <person name="Eisen J.A."/>
            <person name="Garrity G."/>
            <person name="Hugenholtz P."/>
            <person name="Kyrpides N.C."/>
        </authorList>
    </citation>
    <scope>NUCLEOTIDE SEQUENCE [LARGE SCALE GENOMIC DNA]</scope>
    <source>
        <strain evidence="3 4">VKM Ac-2538</strain>
    </source>
</reference>
<dbReference type="Proteomes" id="UP000295818">
    <property type="component" value="Unassembled WGS sequence"/>
</dbReference>
<dbReference type="SUPFAM" id="SSF54909">
    <property type="entry name" value="Dimeric alpha+beta barrel"/>
    <property type="match status" value="1"/>
</dbReference>
<evidence type="ECO:0000256" key="1">
    <source>
        <dbReference type="ARBA" id="ARBA00007689"/>
    </source>
</evidence>
<dbReference type="PANTHER" id="PTHR35174:SF3">
    <property type="entry name" value="BLL7171 PROTEIN"/>
    <property type="match status" value="1"/>
</dbReference>
<dbReference type="PANTHER" id="PTHR35174">
    <property type="entry name" value="BLL7171 PROTEIN-RELATED"/>
    <property type="match status" value="1"/>
</dbReference>
<name>A0ABY2BEN2_9ACTN</name>
<feature type="domain" description="YCII-related" evidence="2">
    <location>
        <begin position="56"/>
        <end position="104"/>
    </location>
</feature>
<gene>
    <name evidence="3" type="ORF">EV644_11470</name>
</gene>
<dbReference type="InterPro" id="IPR005545">
    <property type="entry name" value="YCII"/>
</dbReference>
<keyword evidence="4" id="KW-1185">Reference proteome</keyword>
<dbReference type="EMBL" id="SLWM01000014">
    <property type="protein sequence ID" value="TCO17422.1"/>
    <property type="molecule type" value="Genomic_DNA"/>
</dbReference>
<accession>A0ABY2BEN2</accession>
<comment type="caution">
    <text evidence="3">The sequence shown here is derived from an EMBL/GenBank/DDBJ whole genome shotgun (WGS) entry which is preliminary data.</text>
</comment>
<dbReference type="Pfam" id="PF03795">
    <property type="entry name" value="YCII"/>
    <property type="match status" value="1"/>
</dbReference>
<dbReference type="Gene3D" id="3.30.70.1060">
    <property type="entry name" value="Dimeric alpha+beta barrel"/>
    <property type="match status" value="1"/>
</dbReference>
<comment type="similarity">
    <text evidence="1">Belongs to the YciI family.</text>
</comment>